<proteinExistence type="predicted"/>
<gene>
    <name evidence="1" type="ORF">CDAR_128231</name>
    <name evidence="2" type="ORF">CDAR_128271</name>
</gene>
<evidence type="ECO:0000313" key="3">
    <source>
        <dbReference type="Proteomes" id="UP001054837"/>
    </source>
</evidence>
<dbReference type="EMBL" id="BPLQ01006657">
    <property type="protein sequence ID" value="GIY24270.1"/>
    <property type="molecule type" value="Genomic_DNA"/>
</dbReference>
<name>A0AAV4RS96_9ARAC</name>
<dbReference type="EMBL" id="BPLQ01006657">
    <property type="protein sequence ID" value="GIY24277.1"/>
    <property type="molecule type" value="Genomic_DNA"/>
</dbReference>
<accession>A0AAV4RS96</accession>
<sequence length="131" mass="14590">MQEDDNGLFRGAFINAFWVSLAPQSPFAARLGAGGVLIGVQLIQLGVAESGNLFCHFSARNNGFIYSNFIFQDLAWVAGEHKSGDVERGWHMNWFSTGLTHIHHHCPGINIKVDFEITEKEMIVSRDTNVL</sequence>
<evidence type="ECO:0000313" key="1">
    <source>
        <dbReference type="EMBL" id="GIY24270.1"/>
    </source>
</evidence>
<comment type="caution">
    <text evidence="2">The sequence shown here is derived from an EMBL/GenBank/DDBJ whole genome shotgun (WGS) entry which is preliminary data.</text>
</comment>
<keyword evidence="3" id="KW-1185">Reference proteome</keyword>
<reference evidence="2 3" key="1">
    <citation type="submission" date="2021-06" db="EMBL/GenBank/DDBJ databases">
        <title>Caerostris darwini draft genome.</title>
        <authorList>
            <person name="Kono N."/>
            <person name="Arakawa K."/>
        </authorList>
    </citation>
    <scope>NUCLEOTIDE SEQUENCE [LARGE SCALE GENOMIC DNA]</scope>
</reference>
<evidence type="ECO:0000313" key="2">
    <source>
        <dbReference type="EMBL" id="GIY24277.1"/>
    </source>
</evidence>
<dbReference type="Proteomes" id="UP001054837">
    <property type="component" value="Unassembled WGS sequence"/>
</dbReference>
<organism evidence="2 3">
    <name type="scientific">Caerostris darwini</name>
    <dbReference type="NCBI Taxonomy" id="1538125"/>
    <lineage>
        <taxon>Eukaryota</taxon>
        <taxon>Metazoa</taxon>
        <taxon>Ecdysozoa</taxon>
        <taxon>Arthropoda</taxon>
        <taxon>Chelicerata</taxon>
        <taxon>Arachnida</taxon>
        <taxon>Araneae</taxon>
        <taxon>Araneomorphae</taxon>
        <taxon>Entelegynae</taxon>
        <taxon>Araneoidea</taxon>
        <taxon>Araneidae</taxon>
        <taxon>Caerostris</taxon>
    </lineage>
</organism>
<protein>
    <submittedName>
        <fullName evidence="2">Uncharacterized protein</fullName>
    </submittedName>
</protein>
<dbReference type="AlphaFoldDB" id="A0AAV4RS96"/>